<accession>A0AC60PX47</accession>
<evidence type="ECO:0000313" key="2">
    <source>
        <dbReference type="Proteomes" id="UP000805193"/>
    </source>
</evidence>
<organism evidence="1 2">
    <name type="scientific">Ixodes persulcatus</name>
    <name type="common">Taiga tick</name>
    <dbReference type="NCBI Taxonomy" id="34615"/>
    <lineage>
        <taxon>Eukaryota</taxon>
        <taxon>Metazoa</taxon>
        <taxon>Ecdysozoa</taxon>
        <taxon>Arthropoda</taxon>
        <taxon>Chelicerata</taxon>
        <taxon>Arachnida</taxon>
        <taxon>Acari</taxon>
        <taxon>Parasitiformes</taxon>
        <taxon>Ixodida</taxon>
        <taxon>Ixodoidea</taxon>
        <taxon>Ixodidae</taxon>
        <taxon>Ixodinae</taxon>
        <taxon>Ixodes</taxon>
    </lineage>
</organism>
<gene>
    <name evidence="1" type="ORF">HPB47_027140</name>
</gene>
<comment type="caution">
    <text evidence="1">The sequence shown here is derived from an EMBL/GenBank/DDBJ whole genome shotgun (WGS) entry which is preliminary data.</text>
</comment>
<keyword evidence="2" id="KW-1185">Reference proteome</keyword>
<dbReference type="Proteomes" id="UP000805193">
    <property type="component" value="Unassembled WGS sequence"/>
</dbReference>
<dbReference type="EMBL" id="JABSTQ010009807">
    <property type="protein sequence ID" value="KAG0425711.1"/>
    <property type="molecule type" value="Genomic_DNA"/>
</dbReference>
<proteinExistence type="predicted"/>
<sequence length="124" mass="12929">MLITGTHGPSSYILSDNRTWNASKLSGCGEAGKRLSTASQQAASALESADAAAAEIPETRPVASSATTETAEMDSVSASTVPTVPETSVACSESEAASAQVNTRTTRAPLLRRKPAWQRDFVMN</sequence>
<evidence type="ECO:0000313" key="1">
    <source>
        <dbReference type="EMBL" id="KAG0425711.1"/>
    </source>
</evidence>
<protein>
    <submittedName>
        <fullName evidence="1">Uncharacterized protein</fullName>
    </submittedName>
</protein>
<reference evidence="1 2" key="1">
    <citation type="journal article" date="2020" name="Cell">
        <title>Large-Scale Comparative Analyses of Tick Genomes Elucidate Their Genetic Diversity and Vector Capacities.</title>
        <authorList>
            <consortium name="Tick Genome and Microbiome Consortium (TIGMIC)"/>
            <person name="Jia N."/>
            <person name="Wang J."/>
            <person name="Shi W."/>
            <person name="Du L."/>
            <person name="Sun Y."/>
            <person name="Zhan W."/>
            <person name="Jiang J.F."/>
            <person name="Wang Q."/>
            <person name="Zhang B."/>
            <person name="Ji P."/>
            <person name="Bell-Sakyi L."/>
            <person name="Cui X.M."/>
            <person name="Yuan T.T."/>
            <person name="Jiang B.G."/>
            <person name="Yang W.F."/>
            <person name="Lam T.T."/>
            <person name="Chang Q.C."/>
            <person name="Ding S.J."/>
            <person name="Wang X.J."/>
            <person name="Zhu J.G."/>
            <person name="Ruan X.D."/>
            <person name="Zhao L."/>
            <person name="Wei J.T."/>
            <person name="Ye R.Z."/>
            <person name="Que T.C."/>
            <person name="Du C.H."/>
            <person name="Zhou Y.H."/>
            <person name="Cheng J.X."/>
            <person name="Dai P.F."/>
            <person name="Guo W.B."/>
            <person name="Han X.H."/>
            <person name="Huang E.J."/>
            <person name="Li L.F."/>
            <person name="Wei W."/>
            <person name="Gao Y.C."/>
            <person name="Liu J.Z."/>
            <person name="Shao H.Z."/>
            <person name="Wang X."/>
            <person name="Wang C.C."/>
            <person name="Yang T.C."/>
            <person name="Huo Q.B."/>
            <person name="Li W."/>
            <person name="Chen H.Y."/>
            <person name="Chen S.E."/>
            <person name="Zhou L.G."/>
            <person name="Ni X.B."/>
            <person name="Tian J.H."/>
            <person name="Sheng Y."/>
            <person name="Liu T."/>
            <person name="Pan Y.S."/>
            <person name="Xia L.Y."/>
            <person name="Li J."/>
            <person name="Zhao F."/>
            <person name="Cao W.C."/>
        </authorList>
    </citation>
    <scope>NUCLEOTIDE SEQUENCE [LARGE SCALE GENOMIC DNA]</scope>
    <source>
        <strain evidence="1">Iper-2018</strain>
    </source>
</reference>
<name>A0AC60PX47_IXOPE</name>